<accession>A0A6C9EHW7</accession>
<evidence type="ECO:0000313" key="2">
    <source>
        <dbReference type="EMBL" id="MSD82538.1"/>
    </source>
</evidence>
<gene>
    <name evidence="2" type="ORF">GKG27_26685</name>
</gene>
<protein>
    <submittedName>
        <fullName evidence="2">50S ribosomal protein L17</fullName>
    </submittedName>
</protein>
<feature type="compositionally biased region" description="Acidic residues" evidence="1">
    <location>
        <begin position="1"/>
        <end position="17"/>
    </location>
</feature>
<feature type="non-terminal residue" evidence="2">
    <location>
        <position position="1"/>
    </location>
</feature>
<sequence length="23" mass="2344">VEETPAAEAEAPAEEAADAEKSE</sequence>
<name>A0A6C9EHW7_ECOLX</name>
<dbReference type="AlphaFoldDB" id="A0A6C9EHW7"/>
<keyword evidence="2" id="KW-0687">Ribonucleoprotein</keyword>
<keyword evidence="2" id="KW-0689">Ribosomal protein</keyword>
<feature type="region of interest" description="Disordered" evidence="1">
    <location>
        <begin position="1"/>
        <end position="23"/>
    </location>
</feature>
<dbReference type="EMBL" id="WKYP01000268">
    <property type="protein sequence ID" value="MSD82538.1"/>
    <property type="molecule type" value="Genomic_DNA"/>
</dbReference>
<evidence type="ECO:0000256" key="1">
    <source>
        <dbReference type="SAM" id="MobiDB-lite"/>
    </source>
</evidence>
<comment type="caution">
    <text evidence="2">The sequence shown here is derived from an EMBL/GenBank/DDBJ whole genome shotgun (WGS) entry which is preliminary data.</text>
</comment>
<organism evidence="2">
    <name type="scientific">Escherichia coli</name>
    <dbReference type="NCBI Taxonomy" id="562"/>
    <lineage>
        <taxon>Bacteria</taxon>
        <taxon>Pseudomonadati</taxon>
        <taxon>Pseudomonadota</taxon>
        <taxon>Gammaproteobacteria</taxon>
        <taxon>Enterobacterales</taxon>
        <taxon>Enterobacteriaceae</taxon>
        <taxon>Escherichia</taxon>
    </lineage>
</organism>
<proteinExistence type="predicted"/>
<dbReference type="GO" id="GO:0005840">
    <property type="term" value="C:ribosome"/>
    <property type="evidence" value="ECO:0007669"/>
    <property type="project" value="UniProtKB-KW"/>
</dbReference>
<reference evidence="2" key="1">
    <citation type="journal article" date="2019" name="Nat. Med.">
        <title>A library of human gut bacterial isolates paired with longitudinal multiomics data enables mechanistic microbiome research.</title>
        <authorList>
            <person name="Poyet M."/>
            <person name="Groussin M."/>
            <person name="Gibbons S.M."/>
            <person name="Avila-Pacheco J."/>
            <person name="Jiang X."/>
            <person name="Kearney S.M."/>
            <person name="Perrotta A.R."/>
            <person name="Berdy B."/>
            <person name="Zhao S."/>
            <person name="Lieberman T.D."/>
            <person name="Swanson P.K."/>
            <person name="Smith M."/>
            <person name="Roesemann S."/>
            <person name="Alexander J.E."/>
            <person name="Rich S.A."/>
            <person name="Livny J."/>
            <person name="Vlamakis H."/>
            <person name="Clish C."/>
            <person name="Bullock K."/>
            <person name="Deik A."/>
            <person name="Scott J."/>
            <person name="Pierce K.A."/>
            <person name="Xavier R.J."/>
            <person name="Alm E.J."/>
        </authorList>
    </citation>
    <scope>NUCLEOTIDE SEQUENCE</scope>
    <source>
        <strain evidence="2">BIOML-A260</strain>
    </source>
</reference>